<organism evidence="1 2">
    <name type="scientific">Arthrospiribacter ruber</name>
    <dbReference type="NCBI Taxonomy" id="2487934"/>
    <lineage>
        <taxon>Bacteria</taxon>
        <taxon>Pseudomonadati</taxon>
        <taxon>Bacteroidota</taxon>
        <taxon>Cytophagia</taxon>
        <taxon>Cytophagales</taxon>
        <taxon>Cyclobacteriaceae</taxon>
        <taxon>Arthrospiribacter</taxon>
    </lineage>
</organism>
<sequence>MNDKKYQNAVDKVAKELSMKTINELISMPDWGSIENGENIELGYSKWKRDDDVLHIHILAQRTVFPFPKLYRKYHAGIAIENRNIRMLNDKELGEYD</sequence>
<evidence type="ECO:0000313" key="2">
    <source>
        <dbReference type="Proteomes" id="UP000727490"/>
    </source>
</evidence>
<proteinExistence type="predicted"/>
<dbReference type="RefSeq" id="WP_219286679.1">
    <property type="nucleotide sequence ID" value="NZ_RPHB01000001.1"/>
</dbReference>
<reference evidence="1 2" key="1">
    <citation type="journal article" date="2020" name="Syst. Appl. Microbiol.">
        <title>Arthrospiribacter ruber gen. nov., sp. nov., a novel bacterium isolated from Arthrospira cultures.</title>
        <authorList>
            <person name="Waleron M."/>
            <person name="Misztak A."/>
            <person name="Waleron M.M."/>
            <person name="Furmaniak M."/>
            <person name="Mrozik A."/>
            <person name="Waleron K."/>
        </authorList>
    </citation>
    <scope>NUCLEOTIDE SEQUENCE [LARGE SCALE GENOMIC DNA]</scope>
    <source>
        <strain evidence="1 2">DPMB0001</strain>
    </source>
</reference>
<protein>
    <submittedName>
        <fullName evidence="1">Uncharacterized protein</fullName>
    </submittedName>
</protein>
<dbReference type="Proteomes" id="UP000727490">
    <property type="component" value="Unassembled WGS sequence"/>
</dbReference>
<name>A0A951MCQ8_9BACT</name>
<evidence type="ECO:0000313" key="1">
    <source>
        <dbReference type="EMBL" id="MBW3466626.1"/>
    </source>
</evidence>
<accession>A0A951MCQ8</accession>
<dbReference type="AlphaFoldDB" id="A0A951MCQ8"/>
<keyword evidence="2" id="KW-1185">Reference proteome</keyword>
<gene>
    <name evidence="1" type="ORF">EGN73_02195</name>
</gene>
<dbReference type="EMBL" id="RPHB01000001">
    <property type="protein sequence ID" value="MBW3466626.1"/>
    <property type="molecule type" value="Genomic_DNA"/>
</dbReference>
<comment type="caution">
    <text evidence="1">The sequence shown here is derived from an EMBL/GenBank/DDBJ whole genome shotgun (WGS) entry which is preliminary data.</text>
</comment>